<evidence type="ECO:0000256" key="1">
    <source>
        <dbReference type="SAM" id="MobiDB-lite"/>
    </source>
</evidence>
<feature type="region of interest" description="Disordered" evidence="1">
    <location>
        <begin position="27"/>
        <end position="46"/>
    </location>
</feature>
<dbReference type="EMBL" id="OX459956">
    <property type="protein sequence ID" value="CAI9161551.1"/>
    <property type="molecule type" value="Genomic_DNA"/>
</dbReference>
<name>A0ABN8YNT7_RANTA</name>
<evidence type="ECO:0000313" key="2">
    <source>
        <dbReference type="EMBL" id="CAI9161551.1"/>
    </source>
</evidence>
<evidence type="ECO:0000313" key="3">
    <source>
        <dbReference type="Proteomes" id="UP001176941"/>
    </source>
</evidence>
<reference evidence="2" key="1">
    <citation type="submission" date="2023-04" db="EMBL/GenBank/DDBJ databases">
        <authorList>
            <consortium name="ELIXIR-Norway"/>
        </authorList>
    </citation>
    <scope>NUCLEOTIDE SEQUENCE [LARGE SCALE GENOMIC DNA]</scope>
</reference>
<organism evidence="2 3">
    <name type="scientific">Rangifer tarandus platyrhynchus</name>
    <name type="common">Svalbard reindeer</name>
    <dbReference type="NCBI Taxonomy" id="3082113"/>
    <lineage>
        <taxon>Eukaryota</taxon>
        <taxon>Metazoa</taxon>
        <taxon>Chordata</taxon>
        <taxon>Craniata</taxon>
        <taxon>Vertebrata</taxon>
        <taxon>Euteleostomi</taxon>
        <taxon>Mammalia</taxon>
        <taxon>Eutheria</taxon>
        <taxon>Laurasiatheria</taxon>
        <taxon>Artiodactyla</taxon>
        <taxon>Ruminantia</taxon>
        <taxon>Pecora</taxon>
        <taxon>Cervidae</taxon>
        <taxon>Odocoileinae</taxon>
        <taxon>Rangifer</taxon>
    </lineage>
</organism>
<dbReference type="Proteomes" id="UP001176941">
    <property type="component" value="Chromosome 20"/>
</dbReference>
<accession>A0ABN8YNT7</accession>
<feature type="compositionally biased region" description="Polar residues" evidence="1">
    <location>
        <begin position="57"/>
        <end position="66"/>
    </location>
</feature>
<gene>
    <name evidence="2" type="ORF">MRATA1EN1_LOCUS10513</name>
</gene>
<keyword evidence="3" id="KW-1185">Reference proteome</keyword>
<sequence length="123" mass="12471">MKSLANGCVTRNMAPLETGARALCTPSPLRAAQAPPAPPRRSGTGLLSAQVCTTAPSLLPTRTSPQGSPPESPLGHLPAFDPVGAQTPSAVLLPGPCNSFSFCCQNSVSVCTRAGLNLGESCE</sequence>
<proteinExistence type="predicted"/>
<feature type="region of interest" description="Disordered" evidence="1">
    <location>
        <begin position="57"/>
        <end position="81"/>
    </location>
</feature>
<protein>
    <submittedName>
        <fullName evidence="2">Uncharacterized protein</fullName>
    </submittedName>
</protein>